<sequence>MIVLIHQKTQQVLKVLKGIARLEISSANCTEAFWELAEKFPDEIIAWCEEKYVNDLNMEQWPQIFHHDLIMASYSIENVFLPDSIGYIDQLPFVNVNRKILYGTWQMSSDVGGIKGDTLLRFKPLLKNIKDFNPLLNSIAKLGQQNGLFCYSAPHLVKKNISPSRKYIASDIQLFHFVNQHYKTIRTIILLWCLFRYERRLPILAFIKSIFVDKLLNKHIDLRKIEVNSTKIFTRSNSLDVIIPTMGRSMHLLQVVKDLSLQSLLPKKLIIVEQNPDTGSVSELDDLNEYNWPFEIKHFFIHKTGACNARNIALQNVTSDWVFFCDDDNRIEKDIIQNALSEIKRLGANMVSTAYRQMNEPLVFKHIKQWGTFGAGNSIVARSYIEGITFSSIFEHGYGEDKDFGMQLRNAGCDIIYHPEIEILHLKAPMGGFRQKPKLLWEMEKQVSKPSPTLMALAIRYYTKEQIVGFKTSLYLKYYDKQSVKNPFSYIREMNKSWHKSEKWAKKLINSEKGIGDDFQVITEIK</sequence>
<evidence type="ECO:0000313" key="3">
    <source>
        <dbReference type="Proteomes" id="UP000321367"/>
    </source>
</evidence>
<dbReference type="InterPro" id="IPR001173">
    <property type="entry name" value="Glyco_trans_2-like"/>
</dbReference>
<dbReference type="AlphaFoldDB" id="A0A5C6ZSS7"/>
<dbReference type="GO" id="GO:0016740">
    <property type="term" value="F:transferase activity"/>
    <property type="evidence" value="ECO:0007669"/>
    <property type="project" value="UniProtKB-KW"/>
</dbReference>
<gene>
    <name evidence="2" type="ORF">ES724_08210</name>
</gene>
<dbReference type="InterPro" id="IPR029044">
    <property type="entry name" value="Nucleotide-diphossugar_trans"/>
</dbReference>
<dbReference type="PANTHER" id="PTHR43685">
    <property type="entry name" value="GLYCOSYLTRANSFERASE"/>
    <property type="match status" value="1"/>
</dbReference>
<dbReference type="Gene3D" id="3.90.550.10">
    <property type="entry name" value="Spore Coat Polysaccharide Biosynthesis Protein SpsA, Chain A"/>
    <property type="match status" value="1"/>
</dbReference>
<dbReference type="RefSeq" id="WP_146931976.1">
    <property type="nucleotide sequence ID" value="NZ_CBCSHZ010000006.1"/>
</dbReference>
<evidence type="ECO:0000259" key="1">
    <source>
        <dbReference type="Pfam" id="PF00535"/>
    </source>
</evidence>
<keyword evidence="3" id="KW-1185">Reference proteome</keyword>
<dbReference type="Pfam" id="PF00535">
    <property type="entry name" value="Glycos_transf_2"/>
    <property type="match status" value="1"/>
</dbReference>
<dbReference type="SUPFAM" id="SSF53448">
    <property type="entry name" value="Nucleotide-diphospho-sugar transferases"/>
    <property type="match status" value="1"/>
</dbReference>
<accession>A0A5C6ZSS7</accession>
<dbReference type="PANTHER" id="PTHR43685:SF2">
    <property type="entry name" value="GLYCOSYLTRANSFERASE 2-LIKE DOMAIN-CONTAINING PROTEIN"/>
    <property type="match status" value="1"/>
</dbReference>
<evidence type="ECO:0000313" key="2">
    <source>
        <dbReference type="EMBL" id="TXD93897.1"/>
    </source>
</evidence>
<reference evidence="2 3" key="1">
    <citation type="submission" date="2019-08" db="EMBL/GenBank/DDBJ databases">
        <title>Genome sequence of Gillisia hiemivivida IC154 (type strain).</title>
        <authorList>
            <person name="Bowman J.P."/>
        </authorList>
    </citation>
    <scope>NUCLEOTIDE SEQUENCE [LARGE SCALE GENOMIC DNA]</scope>
    <source>
        <strain evidence="2 3">IC154</strain>
    </source>
</reference>
<name>A0A5C6ZSS7_9FLAO</name>
<dbReference type="Proteomes" id="UP000321367">
    <property type="component" value="Unassembled WGS sequence"/>
</dbReference>
<dbReference type="CDD" id="cd00761">
    <property type="entry name" value="Glyco_tranf_GTA_type"/>
    <property type="match status" value="1"/>
</dbReference>
<organism evidence="2 3">
    <name type="scientific">Gillisia hiemivivida</name>
    <dbReference type="NCBI Taxonomy" id="291190"/>
    <lineage>
        <taxon>Bacteria</taxon>
        <taxon>Pseudomonadati</taxon>
        <taxon>Bacteroidota</taxon>
        <taxon>Flavobacteriia</taxon>
        <taxon>Flavobacteriales</taxon>
        <taxon>Flavobacteriaceae</taxon>
        <taxon>Gillisia</taxon>
    </lineage>
</organism>
<dbReference type="EMBL" id="VORY01000007">
    <property type="protein sequence ID" value="TXD93897.1"/>
    <property type="molecule type" value="Genomic_DNA"/>
</dbReference>
<keyword evidence="2" id="KW-0808">Transferase</keyword>
<feature type="domain" description="Glycosyltransferase 2-like" evidence="1">
    <location>
        <begin position="241"/>
        <end position="366"/>
    </location>
</feature>
<dbReference type="InterPro" id="IPR050834">
    <property type="entry name" value="Glycosyltransf_2"/>
</dbReference>
<proteinExistence type="predicted"/>
<comment type="caution">
    <text evidence="2">The sequence shown here is derived from an EMBL/GenBank/DDBJ whole genome shotgun (WGS) entry which is preliminary data.</text>
</comment>
<dbReference type="OrthoDB" id="1326385at2"/>
<protein>
    <submittedName>
        <fullName evidence="2">Glycosyltransferase family 2 protein</fullName>
    </submittedName>
</protein>